<dbReference type="PROSITE" id="PS50879">
    <property type="entry name" value="RNASE_H_1"/>
    <property type="match status" value="1"/>
</dbReference>
<dbReference type="Proteomes" id="UP000008370">
    <property type="component" value="Unassembled WGS sequence"/>
</dbReference>
<reference evidence="2 3" key="1">
    <citation type="journal article" date="2012" name="BMC Genomics">
        <title>Comparative genomics of the white-rot fungi, Phanerochaete carnosa and P. chrysosporium, to elucidate the genetic basis of the distinct wood types they colonize.</title>
        <authorList>
            <person name="Suzuki H."/>
            <person name="MacDonald J."/>
            <person name="Syed K."/>
            <person name="Salamov A."/>
            <person name="Hori C."/>
            <person name="Aerts A."/>
            <person name="Henrissat B."/>
            <person name="Wiebenga A."/>
            <person name="vanKuyk P.A."/>
            <person name="Barry K."/>
            <person name="Lindquist E."/>
            <person name="LaButti K."/>
            <person name="Lapidus A."/>
            <person name="Lucas S."/>
            <person name="Coutinho P."/>
            <person name="Gong Y."/>
            <person name="Samejima M."/>
            <person name="Mahadevan R."/>
            <person name="Abou-Zaid M."/>
            <person name="de Vries R.P."/>
            <person name="Igarashi K."/>
            <person name="Yadav J.S."/>
            <person name="Grigoriev I.V."/>
            <person name="Master E.R."/>
        </authorList>
    </citation>
    <scope>NUCLEOTIDE SEQUENCE [LARGE SCALE GENOMIC DNA]</scope>
    <source>
        <strain evidence="2 3">HHB-10118-sp</strain>
    </source>
</reference>
<dbReference type="RefSeq" id="XP_007401650.1">
    <property type="nucleotide sequence ID" value="XM_007401588.1"/>
</dbReference>
<dbReference type="InParanoid" id="K5VSN6"/>
<dbReference type="InterPro" id="IPR002156">
    <property type="entry name" value="RNaseH_domain"/>
</dbReference>
<dbReference type="HOGENOM" id="CLU_044484_3_0_1"/>
<dbReference type="EMBL" id="JH930480">
    <property type="protein sequence ID" value="EKM49584.1"/>
    <property type="molecule type" value="Genomic_DNA"/>
</dbReference>
<name>K5VSN6_PHACS</name>
<proteinExistence type="predicted"/>
<feature type="non-terminal residue" evidence="2">
    <location>
        <position position="1"/>
    </location>
</feature>
<protein>
    <recommendedName>
        <fullName evidence="1">RNase H type-1 domain-containing protein</fullName>
    </recommendedName>
</protein>
<evidence type="ECO:0000259" key="1">
    <source>
        <dbReference type="PROSITE" id="PS50879"/>
    </source>
</evidence>
<organism evidence="2 3">
    <name type="scientific">Phanerochaete carnosa (strain HHB-10118-sp)</name>
    <name type="common">White-rot fungus</name>
    <name type="synonym">Peniophora carnosa</name>
    <dbReference type="NCBI Taxonomy" id="650164"/>
    <lineage>
        <taxon>Eukaryota</taxon>
        <taxon>Fungi</taxon>
        <taxon>Dikarya</taxon>
        <taxon>Basidiomycota</taxon>
        <taxon>Agaricomycotina</taxon>
        <taxon>Agaricomycetes</taxon>
        <taxon>Polyporales</taxon>
        <taxon>Phanerochaetaceae</taxon>
        <taxon>Phanerochaete</taxon>
    </lineage>
</organism>
<evidence type="ECO:0000313" key="2">
    <source>
        <dbReference type="EMBL" id="EKM49584.1"/>
    </source>
</evidence>
<evidence type="ECO:0000313" key="3">
    <source>
        <dbReference type="Proteomes" id="UP000008370"/>
    </source>
</evidence>
<keyword evidence="3" id="KW-1185">Reference proteome</keyword>
<dbReference type="GO" id="GO:0004523">
    <property type="term" value="F:RNA-DNA hybrid ribonuclease activity"/>
    <property type="evidence" value="ECO:0007669"/>
    <property type="project" value="InterPro"/>
</dbReference>
<dbReference type="AlphaFoldDB" id="K5VSN6"/>
<accession>K5VSN6</accession>
<dbReference type="GO" id="GO:0003676">
    <property type="term" value="F:nucleic acid binding"/>
    <property type="evidence" value="ECO:0007669"/>
    <property type="project" value="InterPro"/>
</dbReference>
<dbReference type="OrthoDB" id="407198at2759"/>
<gene>
    <name evidence="2" type="ORF">PHACADRAFT_106801</name>
</gene>
<feature type="domain" description="RNase H type-1" evidence="1">
    <location>
        <begin position="1"/>
        <end position="37"/>
    </location>
</feature>
<dbReference type="KEGG" id="pco:PHACADRAFT_106801"/>
<dbReference type="STRING" id="650164.K5VSN6"/>
<dbReference type="GeneID" id="18907419"/>
<sequence length="231" mass="25817">LAALRERGAVTDFEWVKGHAESVGNIQADLLAGAGAGLALAHGLDLSYNRRFLLDGAQLSTMTQRLAYRGIRERTVYTPRPRAVASLDMARCAVADVTGRRPSDKLLWVSLQHRDLTKGAREFLWKAFHSAYKVGSYWLNIPNFEHRADCRHCNVPDDMGHILTECGGPCQHLVWTMARRTWEQTGKEWPALSIGVVLGCSDRRCLGRERTDGPLVVSPVFSASWFLGRRT</sequence>